<dbReference type="PANTHER" id="PTHR31302:SF32">
    <property type="entry name" value="PHOSPHOESTERASE"/>
    <property type="match status" value="1"/>
</dbReference>
<evidence type="ECO:0000313" key="3">
    <source>
        <dbReference type="Proteomes" id="UP000004259"/>
    </source>
</evidence>
<accession>E9S935</accession>
<protein>
    <submittedName>
        <fullName evidence="2">Ser/Thr phosphatase family protein</fullName>
    </submittedName>
</protein>
<dbReference type="eggNOG" id="COG1408">
    <property type="taxonomic scope" value="Bacteria"/>
</dbReference>
<proteinExistence type="predicted"/>
<dbReference type="Proteomes" id="UP000004259">
    <property type="component" value="Unassembled WGS sequence"/>
</dbReference>
<dbReference type="Gene3D" id="3.60.21.10">
    <property type="match status" value="1"/>
</dbReference>
<keyword evidence="3" id="KW-1185">Reference proteome</keyword>
<dbReference type="GO" id="GO:0009245">
    <property type="term" value="P:lipid A biosynthetic process"/>
    <property type="evidence" value="ECO:0007669"/>
    <property type="project" value="TreeGrafter"/>
</dbReference>
<organism evidence="2 3">
    <name type="scientific">Ruminococcus albus 8</name>
    <dbReference type="NCBI Taxonomy" id="246199"/>
    <lineage>
        <taxon>Bacteria</taxon>
        <taxon>Bacillati</taxon>
        <taxon>Bacillota</taxon>
        <taxon>Clostridia</taxon>
        <taxon>Eubacteriales</taxon>
        <taxon>Oscillospiraceae</taxon>
        <taxon>Ruminococcus</taxon>
    </lineage>
</organism>
<dbReference type="AlphaFoldDB" id="E9S935"/>
<gene>
    <name evidence="2" type="ORF">CUS_5551</name>
</gene>
<dbReference type="SUPFAM" id="SSF56300">
    <property type="entry name" value="Metallo-dependent phosphatases"/>
    <property type="match status" value="1"/>
</dbReference>
<evidence type="ECO:0000259" key="1">
    <source>
        <dbReference type="Pfam" id="PF00149"/>
    </source>
</evidence>
<dbReference type="InterPro" id="IPR004843">
    <property type="entry name" value="Calcineurin-like_PHP"/>
</dbReference>
<dbReference type="InterPro" id="IPR051158">
    <property type="entry name" value="Metallophosphoesterase_sf"/>
</dbReference>
<name>E9S935_RUMAL</name>
<dbReference type="RefSeq" id="WP_004167449.1">
    <property type="nucleotide sequence ID" value="NZ_ADKM02000032.1"/>
</dbReference>
<comment type="caution">
    <text evidence="2">The sequence shown here is derived from an EMBL/GenBank/DDBJ whole genome shotgun (WGS) entry which is preliminary data.</text>
</comment>
<dbReference type="Pfam" id="PF00149">
    <property type="entry name" value="Metallophos"/>
    <property type="match status" value="1"/>
</dbReference>
<dbReference type="PANTHER" id="PTHR31302">
    <property type="entry name" value="TRANSMEMBRANE PROTEIN WITH METALLOPHOSPHOESTERASE DOMAIN-RELATED"/>
    <property type="match status" value="1"/>
</dbReference>
<evidence type="ECO:0000313" key="2">
    <source>
        <dbReference type="EMBL" id="EGC04241.1"/>
    </source>
</evidence>
<dbReference type="GO" id="GO:0016020">
    <property type="term" value="C:membrane"/>
    <property type="evidence" value="ECO:0007669"/>
    <property type="project" value="GOC"/>
</dbReference>
<dbReference type="GO" id="GO:0008758">
    <property type="term" value="F:UDP-2,3-diacylglucosamine hydrolase activity"/>
    <property type="evidence" value="ECO:0007669"/>
    <property type="project" value="TreeGrafter"/>
</dbReference>
<reference evidence="2 3" key="1">
    <citation type="submission" date="2011-02" db="EMBL/GenBank/DDBJ databases">
        <authorList>
            <person name="Nelson K.E."/>
            <person name="Sutton G."/>
            <person name="Torralba M."/>
            <person name="Durkin S."/>
            <person name="Harkins D."/>
            <person name="Montgomery R."/>
            <person name="Ziemer C."/>
            <person name="Klaassens E."/>
            <person name="Ocuiv P."/>
            <person name="Morrison M."/>
        </authorList>
    </citation>
    <scope>NUCLEOTIDE SEQUENCE [LARGE SCALE GENOMIC DNA]</scope>
    <source>
        <strain evidence="2 3">8</strain>
    </source>
</reference>
<dbReference type="InterPro" id="IPR029052">
    <property type="entry name" value="Metallo-depent_PP-like"/>
</dbReference>
<sequence length="296" mass="32929">MKWKTALLAAGTLLAGVNALLGNRQLIVDEETIYSRKLPDVFDGKKILLLADLHRKKFGKDYCFLLDSVRAAQPDYIILAGDLYSRTETELGGKVKLMQALNDIAPTYYAAGNHEPYDPELMDALFHKLKSLGVHALRNEIAVICEGGERLNVYGLQLPLKYFINKDGSFHDLPVPDGDTIARYIGRRDEKVCSLLIAHNPLFLDAYAEWGADFVFSGHLHGGIVRLPVIGGVLSTERKFFPKYTKGVYKSGDTVMAVTSGLGKLRINNPSQIMLLTLTNKRPPAKHPKGHAWEIR</sequence>
<dbReference type="STRING" id="246199.CUS_5551"/>
<feature type="domain" description="Calcineurin-like phosphoesterase" evidence="1">
    <location>
        <begin position="46"/>
        <end position="222"/>
    </location>
</feature>
<dbReference type="EMBL" id="ADKM02000032">
    <property type="protein sequence ID" value="EGC04241.1"/>
    <property type="molecule type" value="Genomic_DNA"/>
</dbReference>
<dbReference type="OrthoDB" id="9780884at2"/>